<accession>A0A0K1PCI2</accession>
<dbReference type="STRING" id="1391653.AKJ08_1523"/>
<organism evidence="1 2">
    <name type="scientific">Vulgatibacter incomptus</name>
    <dbReference type="NCBI Taxonomy" id="1391653"/>
    <lineage>
        <taxon>Bacteria</taxon>
        <taxon>Pseudomonadati</taxon>
        <taxon>Myxococcota</taxon>
        <taxon>Myxococcia</taxon>
        <taxon>Myxococcales</taxon>
        <taxon>Cystobacterineae</taxon>
        <taxon>Vulgatibacteraceae</taxon>
        <taxon>Vulgatibacter</taxon>
    </lineage>
</organism>
<dbReference type="KEGG" id="vin:AKJ08_1523"/>
<proteinExistence type="predicted"/>
<sequence length="244" mass="25907">MIAAATLVAAAVVLASSSADLVLAVREPSRIAALGARAFAGGDLRARFELQILSLAGHADAKRMIGEAILDGATSKPPEEGLMYLRGAAASGDRGSQRILGKALLFARGGIRKDEVEARRWLESAAEAGDAASAYYLGLLFRTPGPDYDPSEGARWLKLAAAQELPEALFALGNAYRMGDGVEVDEQRAVDCYMRAAEHEHPASLQALAMAFRNGELGLARDEEKVSELLLDLEHAIRDAPTPP</sequence>
<dbReference type="InterPro" id="IPR011990">
    <property type="entry name" value="TPR-like_helical_dom_sf"/>
</dbReference>
<evidence type="ECO:0000313" key="2">
    <source>
        <dbReference type="Proteomes" id="UP000055590"/>
    </source>
</evidence>
<protein>
    <recommendedName>
        <fullName evidence="3">Sel1 repeat family protein</fullName>
    </recommendedName>
</protein>
<name>A0A0K1PCI2_9BACT</name>
<reference evidence="1 2" key="1">
    <citation type="submission" date="2015-08" db="EMBL/GenBank/DDBJ databases">
        <authorList>
            <person name="Babu N.S."/>
            <person name="Beckwith C.J."/>
            <person name="Beseler K.G."/>
            <person name="Brison A."/>
            <person name="Carone J.V."/>
            <person name="Caskin T.P."/>
            <person name="Diamond M."/>
            <person name="Durham M.E."/>
            <person name="Foxe J.M."/>
            <person name="Go M."/>
            <person name="Henderson B.A."/>
            <person name="Jones I.B."/>
            <person name="McGettigan J.A."/>
            <person name="Micheletti S.J."/>
            <person name="Nasrallah M.E."/>
            <person name="Ortiz D."/>
            <person name="Piller C.R."/>
            <person name="Privatt S.R."/>
            <person name="Schneider S.L."/>
            <person name="Sharp S."/>
            <person name="Smith T.C."/>
            <person name="Stanton J.D."/>
            <person name="Ullery H.E."/>
            <person name="Wilson R.J."/>
            <person name="Serrano M.G."/>
            <person name="Buck G."/>
            <person name="Lee V."/>
            <person name="Wang Y."/>
            <person name="Carvalho R."/>
            <person name="Voegtly L."/>
            <person name="Shi R."/>
            <person name="Duckworth R."/>
            <person name="Johnson A."/>
            <person name="Loviza R."/>
            <person name="Walstead R."/>
            <person name="Shah Z."/>
            <person name="Kiflezghi M."/>
            <person name="Wade K."/>
            <person name="Ball S.L."/>
            <person name="Bradley K.W."/>
            <person name="Asai D.J."/>
            <person name="Bowman C.A."/>
            <person name="Russell D.A."/>
            <person name="Pope W.H."/>
            <person name="Jacobs-Sera D."/>
            <person name="Hendrix R.W."/>
            <person name="Hatfull G.F."/>
        </authorList>
    </citation>
    <scope>NUCLEOTIDE SEQUENCE [LARGE SCALE GENOMIC DNA]</scope>
    <source>
        <strain evidence="1 2">DSM 27710</strain>
    </source>
</reference>
<dbReference type="InterPro" id="IPR006597">
    <property type="entry name" value="Sel1-like"/>
</dbReference>
<dbReference type="Pfam" id="PF08238">
    <property type="entry name" value="Sel1"/>
    <property type="match status" value="5"/>
</dbReference>
<dbReference type="Gene3D" id="1.25.40.10">
    <property type="entry name" value="Tetratricopeptide repeat domain"/>
    <property type="match status" value="1"/>
</dbReference>
<dbReference type="PANTHER" id="PTHR11102:SF160">
    <property type="entry name" value="ERAD-ASSOCIATED E3 UBIQUITIN-PROTEIN LIGASE COMPONENT HRD3"/>
    <property type="match status" value="1"/>
</dbReference>
<keyword evidence="2" id="KW-1185">Reference proteome</keyword>
<dbReference type="SMART" id="SM00671">
    <property type="entry name" value="SEL1"/>
    <property type="match status" value="3"/>
</dbReference>
<dbReference type="AlphaFoldDB" id="A0A0K1PCI2"/>
<dbReference type="Proteomes" id="UP000055590">
    <property type="component" value="Chromosome"/>
</dbReference>
<dbReference type="InterPro" id="IPR050767">
    <property type="entry name" value="Sel1_AlgK"/>
</dbReference>
<gene>
    <name evidence="1" type="ORF">AKJ08_1523</name>
</gene>
<dbReference type="PANTHER" id="PTHR11102">
    <property type="entry name" value="SEL-1-LIKE PROTEIN"/>
    <property type="match status" value="1"/>
</dbReference>
<evidence type="ECO:0000313" key="1">
    <source>
        <dbReference type="EMBL" id="AKU91136.1"/>
    </source>
</evidence>
<evidence type="ECO:0008006" key="3">
    <source>
        <dbReference type="Google" id="ProtNLM"/>
    </source>
</evidence>
<dbReference type="EMBL" id="CP012332">
    <property type="protein sequence ID" value="AKU91136.1"/>
    <property type="molecule type" value="Genomic_DNA"/>
</dbReference>
<dbReference type="SUPFAM" id="SSF81901">
    <property type="entry name" value="HCP-like"/>
    <property type="match status" value="1"/>
</dbReference>